<dbReference type="SMART" id="SM00635">
    <property type="entry name" value="BID_2"/>
    <property type="match status" value="1"/>
</dbReference>
<protein>
    <submittedName>
        <fullName evidence="3">Ig domain-containing protein</fullName>
    </submittedName>
</protein>
<keyword evidence="1" id="KW-0732">Signal</keyword>
<dbReference type="SUPFAM" id="SSF49373">
    <property type="entry name" value="Invasin/intimin cell-adhesion fragments"/>
    <property type="match status" value="1"/>
</dbReference>
<comment type="caution">
    <text evidence="3">The sequence shown here is derived from an EMBL/GenBank/DDBJ whole genome shotgun (WGS) entry which is preliminary data.</text>
</comment>
<dbReference type="InterPro" id="IPR008964">
    <property type="entry name" value="Invasin/intimin_cell_adhesion"/>
</dbReference>
<dbReference type="InterPro" id="IPR003343">
    <property type="entry name" value="Big_2"/>
</dbReference>
<evidence type="ECO:0000313" key="4">
    <source>
        <dbReference type="Proteomes" id="UP000823635"/>
    </source>
</evidence>
<sequence>MKSIILLFMTVLVAAGSFCSLSSCSKEQAHIEKIVLNSHTLYMVVGEEIQLSAELTPPLAIPVAWSSSDNEVLTVNDEGVVTAISKGTAIVTASVEDVSAQCQITVEEPAKGI</sequence>
<name>A0A9D9DKX7_9BACT</name>
<reference evidence="3" key="2">
    <citation type="journal article" date="2021" name="PeerJ">
        <title>Extensive microbial diversity within the chicken gut microbiome revealed by metagenomics and culture.</title>
        <authorList>
            <person name="Gilroy R."/>
            <person name="Ravi A."/>
            <person name="Getino M."/>
            <person name="Pursley I."/>
            <person name="Horton D.L."/>
            <person name="Alikhan N.F."/>
            <person name="Baker D."/>
            <person name="Gharbi K."/>
            <person name="Hall N."/>
            <person name="Watson M."/>
            <person name="Adriaenssens E.M."/>
            <person name="Foster-Nyarko E."/>
            <person name="Jarju S."/>
            <person name="Secka A."/>
            <person name="Antonio M."/>
            <person name="Oren A."/>
            <person name="Chaudhuri R.R."/>
            <person name="La Ragione R."/>
            <person name="Hildebrand F."/>
            <person name="Pallen M.J."/>
        </authorList>
    </citation>
    <scope>NUCLEOTIDE SEQUENCE</scope>
    <source>
        <strain evidence="3">15467</strain>
    </source>
</reference>
<feature type="chain" id="PRO_5039501424" evidence="1">
    <location>
        <begin position="26"/>
        <end position="113"/>
    </location>
</feature>
<proteinExistence type="predicted"/>
<gene>
    <name evidence="3" type="ORF">IAC68_03195</name>
</gene>
<evidence type="ECO:0000313" key="3">
    <source>
        <dbReference type="EMBL" id="MBO8428922.1"/>
    </source>
</evidence>
<evidence type="ECO:0000256" key="1">
    <source>
        <dbReference type="SAM" id="SignalP"/>
    </source>
</evidence>
<dbReference type="InterPro" id="IPR054604">
    <property type="entry name" value="SbsC_Big-like"/>
</dbReference>
<evidence type="ECO:0000259" key="2">
    <source>
        <dbReference type="SMART" id="SM00635"/>
    </source>
</evidence>
<dbReference type="Pfam" id="PF22359">
    <property type="entry name" value="Big-like"/>
    <property type="match status" value="1"/>
</dbReference>
<dbReference type="Gene3D" id="2.60.40.1080">
    <property type="match status" value="1"/>
</dbReference>
<dbReference type="Proteomes" id="UP000823635">
    <property type="component" value="Unassembled WGS sequence"/>
</dbReference>
<dbReference type="EMBL" id="JADINB010000070">
    <property type="protein sequence ID" value="MBO8428922.1"/>
    <property type="molecule type" value="Genomic_DNA"/>
</dbReference>
<dbReference type="AlphaFoldDB" id="A0A9D9DKX7"/>
<feature type="domain" description="BIG2" evidence="2">
    <location>
        <begin position="30"/>
        <end position="105"/>
    </location>
</feature>
<accession>A0A9D9DKX7</accession>
<organism evidence="3 4">
    <name type="scientific">Candidatus Egerieousia excrementavium</name>
    <dbReference type="NCBI Taxonomy" id="2840778"/>
    <lineage>
        <taxon>Bacteria</taxon>
        <taxon>Pseudomonadati</taxon>
        <taxon>Bacteroidota</taxon>
        <taxon>Bacteroidia</taxon>
        <taxon>Bacteroidales</taxon>
        <taxon>Candidatus Egerieousia</taxon>
    </lineage>
</organism>
<dbReference type="PROSITE" id="PS51257">
    <property type="entry name" value="PROKAR_LIPOPROTEIN"/>
    <property type="match status" value="1"/>
</dbReference>
<feature type="signal peptide" evidence="1">
    <location>
        <begin position="1"/>
        <end position="25"/>
    </location>
</feature>
<reference evidence="3" key="1">
    <citation type="submission" date="2020-10" db="EMBL/GenBank/DDBJ databases">
        <authorList>
            <person name="Gilroy R."/>
        </authorList>
    </citation>
    <scope>NUCLEOTIDE SEQUENCE</scope>
    <source>
        <strain evidence="3">15467</strain>
    </source>
</reference>